<feature type="compositionally biased region" description="Low complexity" evidence="1">
    <location>
        <begin position="111"/>
        <end position="129"/>
    </location>
</feature>
<evidence type="ECO:0000313" key="3">
    <source>
        <dbReference type="EMBL" id="UUY02631.1"/>
    </source>
</evidence>
<feature type="transmembrane region" description="Helical" evidence="2">
    <location>
        <begin position="7"/>
        <end position="25"/>
    </location>
</feature>
<organism evidence="3 4">
    <name type="scientific">Svornostia abyssi</name>
    <dbReference type="NCBI Taxonomy" id="2898438"/>
    <lineage>
        <taxon>Bacteria</taxon>
        <taxon>Bacillati</taxon>
        <taxon>Actinomycetota</taxon>
        <taxon>Thermoleophilia</taxon>
        <taxon>Solirubrobacterales</taxon>
        <taxon>Baekduiaceae</taxon>
        <taxon>Svornostia</taxon>
    </lineage>
</organism>
<evidence type="ECO:0000256" key="1">
    <source>
        <dbReference type="SAM" id="MobiDB-lite"/>
    </source>
</evidence>
<keyword evidence="4" id="KW-1185">Reference proteome</keyword>
<name>A0ABY5PDG0_9ACTN</name>
<sequence length="263" mass="26807">MTRQDRTVIMVVICVVLAAAGWFLLIKPKRADVADVKTQVEQAQVAADDAAAKAAAAQGARAEYSKDYASVVRLGKAVPVQDDVASLVYQLESTAEDTGVDFRAVTVTEGAAAAPSSESSEGSTESAGTLPGEVTQIPVTLTFDGGYFAMTRFLRQIDRYTLIRKDGDEIDVRGRLLAVNTVKLTPGSKGFPDVQAEVGVTAYRAPLPSVKDDPAAASNGAQPATATGAAADPAASGATPATSSSSSSSPATPSSTPAGGAAQ</sequence>
<feature type="region of interest" description="Disordered" evidence="1">
    <location>
        <begin position="111"/>
        <end position="131"/>
    </location>
</feature>
<dbReference type="EMBL" id="CP088295">
    <property type="protein sequence ID" value="UUY02631.1"/>
    <property type="molecule type" value="Genomic_DNA"/>
</dbReference>
<evidence type="ECO:0000256" key="2">
    <source>
        <dbReference type="SAM" id="Phobius"/>
    </source>
</evidence>
<protein>
    <recommendedName>
        <fullName evidence="5">Type IV pilus biogenesis protein PilO</fullName>
    </recommendedName>
</protein>
<gene>
    <name evidence="3" type="ORF">LRS13_18330</name>
</gene>
<dbReference type="RefSeq" id="WP_353863155.1">
    <property type="nucleotide sequence ID" value="NZ_CP088295.1"/>
</dbReference>
<reference evidence="4" key="1">
    <citation type="submission" date="2021-11" db="EMBL/GenBank/DDBJ databases">
        <title>Cultivation dependent microbiological survey of springs from the worlds oldest radium mine currently devoted to the extraction of radon-saturated water.</title>
        <authorList>
            <person name="Kapinusova G."/>
            <person name="Smrhova T."/>
            <person name="Strejcek M."/>
            <person name="Suman J."/>
            <person name="Jani K."/>
            <person name="Pajer P."/>
            <person name="Uhlik O."/>
        </authorList>
    </citation>
    <scope>NUCLEOTIDE SEQUENCE [LARGE SCALE GENOMIC DNA]</scope>
    <source>
        <strain evidence="4">J379</strain>
    </source>
</reference>
<feature type="region of interest" description="Disordered" evidence="1">
    <location>
        <begin position="209"/>
        <end position="263"/>
    </location>
</feature>
<keyword evidence="2" id="KW-0812">Transmembrane</keyword>
<dbReference type="Gene3D" id="3.30.70.60">
    <property type="match status" value="1"/>
</dbReference>
<keyword evidence="2" id="KW-1133">Transmembrane helix</keyword>
<keyword evidence="2" id="KW-0472">Membrane</keyword>
<feature type="compositionally biased region" description="Low complexity" evidence="1">
    <location>
        <begin position="220"/>
        <end position="263"/>
    </location>
</feature>
<evidence type="ECO:0008006" key="5">
    <source>
        <dbReference type="Google" id="ProtNLM"/>
    </source>
</evidence>
<dbReference type="Proteomes" id="UP001058860">
    <property type="component" value="Chromosome"/>
</dbReference>
<proteinExistence type="predicted"/>
<evidence type="ECO:0000313" key="4">
    <source>
        <dbReference type="Proteomes" id="UP001058860"/>
    </source>
</evidence>
<dbReference type="InterPro" id="IPR014717">
    <property type="entry name" value="Transl_elong_EF1B/ribsomal_bS6"/>
</dbReference>
<accession>A0ABY5PDG0</accession>